<evidence type="ECO:0000256" key="2">
    <source>
        <dbReference type="ARBA" id="ARBA00022803"/>
    </source>
</evidence>
<name>A0A813X4Q6_9BILA</name>
<dbReference type="Pfam" id="PF13424">
    <property type="entry name" value="TPR_12"/>
    <property type="match status" value="1"/>
</dbReference>
<accession>A0A813X4Q6</accession>
<dbReference type="EMBL" id="CAJNOK010027614">
    <property type="protein sequence ID" value="CAF1423158.1"/>
    <property type="molecule type" value="Genomic_DNA"/>
</dbReference>
<evidence type="ECO:0000256" key="1">
    <source>
        <dbReference type="ARBA" id="ARBA00022737"/>
    </source>
</evidence>
<dbReference type="OrthoDB" id="626167at2759"/>
<evidence type="ECO:0000313" key="4">
    <source>
        <dbReference type="EMBL" id="CAF0859766.1"/>
    </source>
</evidence>
<dbReference type="InterPro" id="IPR019734">
    <property type="entry name" value="TPR_rpt"/>
</dbReference>
<dbReference type="PANTHER" id="PTHR45641:SF19">
    <property type="entry name" value="NEPHROCYSTIN-3"/>
    <property type="match status" value="1"/>
</dbReference>
<proteinExistence type="predicted"/>
<dbReference type="InterPro" id="IPR011990">
    <property type="entry name" value="TPR-like_helical_dom_sf"/>
</dbReference>
<keyword evidence="2" id="KW-0802">TPR repeat</keyword>
<comment type="caution">
    <text evidence="4">The sequence shown here is derived from an EMBL/GenBank/DDBJ whole genome shotgun (WGS) entry which is preliminary data.</text>
</comment>
<protein>
    <recommendedName>
        <fullName evidence="9">Kinesin light chain</fullName>
    </recommendedName>
</protein>
<dbReference type="Proteomes" id="UP000663829">
    <property type="component" value="Unassembled WGS sequence"/>
</dbReference>
<dbReference type="PANTHER" id="PTHR45641">
    <property type="entry name" value="TETRATRICOPEPTIDE REPEAT PROTEIN (AFU_ORTHOLOGUE AFUA_6G03870)"/>
    <property type="match status" value="1"/>
</dbReference>
<dbReference type="SUPFAM" id="SSF48452">
    <property type="entry name" value="TPR-like"/>
    <property type="match status" value="1"/>
</dbReference>
<evidence type="ECO:0000313" key="6">
    <source>
        <dbReference type="EMBL" id="CAF3647442.1"/>
    </source>
</evidence>
<organism evidence="4 8">
    <name type="scientific">Didymodactylos carnosus</name>
    <dbReference type="NCBI Taxonomy" id="1234261"/>
    <lineage>
        <taxon>Eukaryota</taxon>
        <taxon>Metazoa</taxon>
        <taxon>Spiralia</taxon>
        <taxon>Gnathifera</taxon>
        <taxon>Rotifera</taxon>
        <taxon>Eurotatoria</taxon>
        <taxon>Bdelloidea</taxon>
        <taxon>Philodinida</taxon>
        <taxon>Philodinidae</taxon>
        <taxon>Didymodactylos</taxon>
    </lineage>
</organism>
<dbReference type="Gene3D" id="1.25.40.10">
    <property type="entry name" value="Tetratricopeptide repeat domain"/>
    <property type="match status" value="2"/>
</dbReference>
<keyword evidence="1" id="KW-0677">Repeat</keyword>
<dbReference type="Pfam" id="PF13374">
    <property type="entry name" value="TPR_10"/>
    <property type="match status" value="1"/>
</dbReference>
<dbReference type="SMART" id="SM00028">
    <property type="entry name" value="TPR"/>
    <property type="match status" value="5"/>
</dbReference>
<dbReference type="AlphaFoldDB" id="A0A813X4Q6"/>
<dbReference type="EMBL" id="CAJOBA010049381">
    <property type="protein sequence ID" value="CAF4223264.1"/>
    <property type="molecule type" value="Genomic_DNA"/>
</dbReference>
<evidence type="ECO:0000313" key="7">
    <source>
        <dbReference type="EMBL" id="CAF4223264.1"/>
    </source>
</evidence>
<dbReference type="EMBL" id="CAJOBC010001008">
    <property type="protein sequence ID" value="CAF3647442.1"/>
    <property type="molecule type" value="Genomic_DNA"/>
</dbReference>
<feature type="region of interest" description="Disordered" evidence="3">
    <location>
        <begin position="1"/>
        <end position="22"/>
    </location>
</feature>
<keyword evidence="8" id="KW-1185">Reference proteome</keyword>
<reference evidence="4" key="1">
    <citation type="submission" date="2021-02" db="EMBL/GenBank/DDBJ databases">
        <authorList>
            <person name="Nowell W R."/>
        </authorList>
    </citation>
    <scope>NUCLEOTIDE SEQUENCE</scope>
</reference>
<evidence type="ECO:0000313" key="5">
    <source>
        <dbReference type="EMBL" id="CAF1423158.1"/>
    </source>
</evidence>
<dbReference type="Proteomes" id="UP000682733">
    <property type="component" value="Unassembled WGS sequence"/>
</dbReference>
<evidence type="ECO:0008006" key="9">
    <source>
        <dbReference type="Google" id="ProtNLM"/>
    </source>
</evidence>
<gene>
    <name evidence="4" type="ORF">GPM918_LOCUS6522</name>
    <name evidence="5" type="ORF">OVA965_LOCUS33765</name>
    <name evidence="6" type="ORF">SRO942_LOCUS6522</name>
    <name evidence="7" type="ORF">TMI583_LOCUS34664</name>
</gene>
<sequence length="305" mass="33964">MGCNNSIPAKNSVAPIPQPSEKVDLKADTTSEMAPKDEISYDDHLVHHAKDIPLPSEKVDLKANTTNEMAPKGEISYDDDLVHRAKTATYRREYDSALMYYEKLLCLRQQELSEGNVLVGDSLCGVGMLKRLLGNAIEAQTHLEKALTIYRNQATVDDMRVAAALRELALVFTDKKEFAIALSTNRQVLDIYDRILPKGHPSVGKVHNNIASVHEALGEWGFAMIHYQKFVDISEESNASGNHPHVGIGYHNLGRMYEMNGNYKTALVHYKKAEAILLKTLQPSHPKTLAVDESIRNLVTKMSNA</sequence>
<dbReference type="Proteomes" id="UP000677228">
    <property type="component" value="Unassembled WGS sequence"/>
</dbReference>
<evidence type="ECO:0000313" key="8">
    <source>
        <dbReference type="Proteomes" id="UP000663829"/>
    </source>
</evidence>
<dbReference type="Proteomes" id="UP000681722">
    <property type="component" value="Unassembled WGS sequence"/>
</dbReference>
<dbReference type="EMBL" id="CAJNOQ010001008">
    <property type="protein sequence ID" value="CAF0859766.1"/>
    <property type="molecule type" value="Genomic_DNA"/>
</dbReference>
<evidence type="ECO:0000256" key="3">
    <source>
        <dbReference type="SAM" id="MobiDB-lite"/>
    </source>
</evidence>